<proteinExistence type="predicted"/>
<dbReference type="HOGENOM" id="CLU_3331863_0_0_6"/>
<dbReference type="Proteomes" id="UP000004986">
    <property type="component" value="Unassembled WGS sequence"/>
</dbReference>
<dbReference type="EMBL" id="AEAI01000927">
    <property type="protein sequence ID" value="EGH44307.1"/>
    <property type="molecule type" value="Genomic_DNA"/>
</dbReference>
<protein>
    <submittedName>
        <fullName evidence="1">Uncharacterized protein</fullName>
    </submittedName>
</protein>
<dbReference type="BioCyc" id="PSYR629263:G11X0-3440-MONOMER"/>
<gene>
    <name evidence="1" type="ORF">PSYPI_18741</name>
</gene>
<dbReference type="AlphaFoldDB" id="F3GB57"/>
<dbReference type="PATRIC" id="fig|629263.4.peg.3074"/>
<organism evidence="1 2">
    <name type="scientific">Pseudomonas syringae pv. pisi str. 1704B</name>
    <dbReference type="NCBI Taxonomy" id="629263"/>
    <lineage>
        <taxon>Bacteria</taxon>
        <taxon>Pseudomonadati</taxon>
        <taxon>Pseudomonadota</taxon>
        <taxon>Gammaproteobacteria</taxon>
        <taxon>Pseudomonadales</taxon>
        <taxon>Pseudomonadaceae</taxon>
        <taxon>Pseudomonas</taxon>
        <taxon>Pseudomonas syringae</taxon>
    </lineage>
</organism>
<accession>F3GB57</accession>
<evidence type="ECO:0000313" key="1">
    <source>
        <dbReference type="EMBL" id="EGH44307.1"/>
    </source>
</evidence>
<evidence type="ECO:0000313" key="2">
    <source>
        <dbReference type="Proteomes" id="UP000004986"/>
    </source>
</evidence>
<reference evidence="1 2" key="1">
    <citation type="journal article" date="2011" name="PLoS Pathog.">
        <title>Dynamic evolution of pathogenicity revealed by sequencing and comparative genomics of 19 Pseudomonas syringae isolates.</title>
        <authorList>
            <person name="Baltrus D.A."/>
            <person name="Nishimura M.T."/>
            <person name="Romanchuk A."/>
            <person name="Chang J.H."/>
            <person name="Mukhtar M.S."/>
            <person name="Cherkis K."/>
            <person name="Roach J."/>
            <person name="Grant S.R."/>
            <person name="Jones C.D."/>
            <person name="Dangl J.L."/>
        </authorList>
    </citation>
    <scope>NUCLEOTIDE SEQUENCE [LARGE SCALE GENOMIC DNA]</scope>
    <source>
        <strain evidence="1 2">1704B</strain>
    </source>
</reference>
<comment type="caution">
    <text evidence="1">The sequence shown here is derived from an EMBL/GenBank/DDBJ whole genome shotgun (WGS) entry which is preliminary data.</text>
</comment>
<name>F3GB57_PSESJ</name>
<keyword evidence="2" id="KW-1185">Reference proteome</keyword>
<sequence>MQHVLHLVNSLLLVTILFLFLLDCKFLRLAIPLLVLPK</sequence>